<evidence type="ECO:0000256" key="5">
    <source>
        <dbReference type="ARBA" id="ARBA00022741"/>
    </source>
</evidence>
<feature type="transmembrane region" description="Helical" evidence="10">
    <location>
        <begin position="226"/>
        <end position="248"/>
    </location>
</feature>
<feature type="transmembrane region" description="Helical" evidence="10">
    <location>
        <begin position="419"/>
        <end position="442"/>
    </location>
</feature>
<dbReference type="Pfam" id="PF23321">
    <property type="entry name" value="R1_ABCA1"/>
    <property type="match status" value="1"/>
</dbReference>
<accession>A0ABD3UVJ6</accession>
<protein>
    <recommendedName>
        <fullName evidence="11">ABC transporter domain-containing protein</fullName>
    </recommendedName>
</protein>
<dbReference type="PANTHER" id="PTHR19229:SF250">
    <property type="entry name" value="ABC TRANSPORTER DOMAIN-CONTAINING PROTEIN-RELATED"/>
    <property type="match status" value="1"/>
</dbReference>
<dbReference type="Gene3D" id="3.40.50.300">
    <property type="entry name" value="P-loop containing nucleotide triphosphate hydrolases"/>
    <property type="match status" value="2"/>
</dbReference>
<sequence length="1786" mass="198522">MASLGRQFVLLLWKNFVLQKRKVCVTVFEIIIPIAFALLLVVIRSLSDSKYVNQNTHYEPFYPASYNLSKLKTRLLYAPNTTVINTIMTKVNGNLPGVKTVTGFNTEKELEIEYSISNNVWAGVVFTGDYSSSLATSISYSLRVSVRPGKEDSDQWRTRNTYSLFQSSGPRNNDSTGGEPYYYDTGFLTLKYCLDKALIETVTGGTSLTTKVAMQKMPYPPHLSDVLISVLQSNLPLFIVLSFILNALQITKNIAYEKENKLKESMKMMGLSTVMYWLSWFVKCLIYLAIAMVFYTLLLCIPIGSKGKVLNYTQPTLFYVFLLAYALSLIAFCFMVSTFFKKANSAAFAGGILFFLTYFPFFFLTDRYQDMSQGEKMAACLLSNIALAFGCNTIAIYEGTGEGAQWSNFHKPGTVDDNFSLLNAIGMLLVDTLIYMLVAWYVDNVHPGEYGVAQPFYFPFMPSYWCGRKIKDMDYESSTANSGQNSEFFERDPPGLTPGISIRHLKKEFGSGRGAKVAVADMTLNMYEDQITSLLGHNGAGKTTTMSMLTGFLAPTSGTAIINGYDIRTDISKVRQKLGLCPQHNILFDLLTVKEHLEFFAQLKGCEKKNLKAEVDEMIRVLGLEAKRNALSSTLSGGQKRKLSVGIALIAGSKIVILDEPTSGMDPAARRQTWEILQKFRSGRTMILTTHFMDEADILGDRIAIMSNGVVKCAGKSMFLKRIYGAGYHMVMVKNKTCNVDRVTAVVNNYVPTATLESEISAEVSYLLPFDQSSKFEALFQEIESKMVELGITSFGTSATTMEEVFLKVGEGADDEENGVLGSPLSKKLTFENPNFETNERGMSVIKVALENGKTSPSSRNGSPTSKVSPLNGHVTNGVAGMENGLDTVAWGDDNTVHYINYRPHLPPIATQDFNAGVSSHKGASLSGKKPDVKLQNNRIEYLNYNKDIRKNTGVTLILQQFKGMLVKKMIHTWRNRVVTIVQLLLPIIFTILALLIEKTIPSAGDEPALVMDLSNFGGTYIPYYSDSGATAATFNYTGRISGQTLEPFSNTSYATMDDFLLYKAKNKGISTFNRRYIVAGSFDFNNTSTLTASAHYNGQPYHGPGISLTYMMNGLMGYYNSSYTISTTNHPLPKKLTDNTRRLFFSTTGTAFTIAISILFGMAFMATSFIIFLIKERSNGAKHLQVVSGVGSAAFWISTFLWDMINYIIPVFAILIVFAAFQTKAYTIDGHLGYVFLIFLLYGWSILPFVYMFSFLFKTPASGMVSVSMINILTGLVTLLAIFTLKIPQLGTESVGKALEWICAVLLPNFNLGQALMDIYTNYGYENICESYNYQTICKLPNMSNPCCFPDRCGSTCFTFYSNYLTWDSPGIGRYLVFMAMEGFVYFGIVFLIESGLLSRLKYLVLKPSTTAVGSMVSMPKLREEEDDSDVIAERNRINNTSLDQLMQSDEIIIKNVSKYYGPLRAVNNISIGVPAGECFGLLGQNGAGKTTTFKMLTGDESISSGQAYLSSFSVKSDIKMVQQNLGYCPQFDALIDQMTGRETLWMYARLRGVDESKIKTVVNDLIKVMMLDKHADKQTGLYSGGNKRKLSTAIALIGDPPFIFLDEPTTGMDPGARRQLWNVLSQVRASGRTLVLTSHSMEECDALCTQLVIMVNGDFKCFGSPQHLKNKFGHGYTLLCRMGLDKDGSTSSVGPLCEFIKSTFPLSQIFDDKQGYVHFQIPDQNAKLAQIFGRMEEAKVQFNVADYSVHQTSLEQIFLTFTQNQVPPKEEKKKKYCGGLCCCK</sequence>
<dbReference type="InterPro" id="IPR003439">
    <property type="entry name" value="ABC_transporter-like_ATP-bd"/>
</dbReference>
<dbReference type="GO" id="GO:0005524">
    <property type="term" value="F:ATP binding"/>
    <property type="evidence" value="ECO:0007669"/>
    <property type="project" value="UniProtKB-KW"/>
</dbReference>
<evidence type="ECO:0000256" key="1">
    <source>
        <dbReference type="ARBA" id="ARBA00004141"/>
    </source>
</evidence>
<dbReference type="Proteomes" id="UP001634394">
    <property type="component" value="Unassembled WGS sequence"/>
</dbReference>
<comment type="subcellular location">
    <subcellularLocation>
        <location evidence="1">Membrane</location>
        <topology evidence="1">Multi-pass membrane protein</topology>
    </subcellularLocation>
</comment>
<dbReference type="CDD" id="cd03263">
    <property type="entry name" value="ABC_subfamily_A"/>
    <property type="match status" value="2"/>
</dbReference>
<evidence type="ECO:0000256" key="3">
    <source>
        <dbReference type="ARBA" id="ARBA00022692"/>
    </source>
</evidence>
<dbReference type="GO" id="GO:0016020">
    <property type="term" value="C:membrane"/>
    <property type="evidence" value="ECO:0007669"/>
    <property type="project" value="UniProtKB-SubCell"/>
</dbReference>
<evidence type="ECO:0000256" key="8">
    <source>
        <dbReference type="ARBA" id="ARBA00023136"/>
    </source>
</evidence>
<evidence type="ECO:0000256" key="7">
    <source>
        <dbReference type="ARBA" id="ARBA00022989"/>
    </source>
</evidence>
<dbReference type="InterPro" id="IPR056264">
    <property type="entry name" value="R2_ABCA1-4-like"/>
</dbReference>
<feature type="transmembrane region" description="Helical" evidence="10">
    <location>
        <begin position="316"/>
        <end position="340"/>
    </location>
</feature>
<feature type="region of interest" description="Disordered" evidence="9">
    <location>
        <begin position="852"/>
        <end position="873"/>
    </location>
</feature>
<feature type="compositionally biased region" description="Polar residues" evidence="9">
    <location>
        <begin position="853"/>
        <end position="869"/>
    </location>
</feature>
<feature type="transmembrane region" description="Helical" evidence="10">
    <location>
        <begin position="1152"/>
        <end position="1175"/>
    </location>
</feature>
<keyword evidence="5" id="KW-0547">Nucleotide-binding</keyword>
<dbReference type="PROSITE" id="PS50893">
    <property type="entry name" value="ABC_TRANSPORTER_2"/>
    <property type="match status" value="2"/>
</dbReference>
<evidence type="ECO:0000256" key="10">
    <source>
        <dbReference type="SAM" id="Phobius"/>
    </source>
</evidence>
<feature type="transmembrane region" description="Helical" evidence="10">
    <location>
        <begin position="346"/>
        <end position="365"/>
    </location>
</feature>
<dbReference type="InterPro" id="IPR026082">
    <property type="entry name" value="ABCA"/>
</dbReference>
<feature type="domain" description="ABC transporter" evidence="11">
    <location>
        <begin position="500"/>
        <end position="733"/>
    </location>
</feature>
<evidence type="ECO:0000313" key="13">
    <source>
        <dbReference type="Proteomes" id="UP001634394"/>
    </source>
</evidence>
<comment type="caution">
    <text evidence="12">The sequence shown here is derived from an EMBL/GenBank/DDBJ whole genome shotgun (WGS) entry which is preliminary data.</text>
</comment>
<evidence type="ECO:0000259" key="11">
    <source>
        <dbReference type="PROSITE" id="PS50893"/>
    </source>
</evidence>
<dbReference type="Pfam" id="PF00005">
    <property type="entry name" value="ABC_tran"/>
    <property type="match status" value="2"/>
</dbReference>
<feature type="transmembrane region" description="Helical" evidence="10">
    <location>
        <begin position="978"/>
        <end position="997"/>
    </location>
</feature>
<keyword evidence="3 10" id="KW-0812">Transmembrane</keyword>
<feature type="transmembrane region" description="Helical" evidence="10">
    <location>
        <begin position="377"/>
        <end position="399"/>
    </location>
</feature>
<keyword evidence="6" id="KW-0067">ATP-binding</keyword>
<evidence type="ECO:0000256" key="6">
    <source>
        <dbReference type="ARBA" id="ARBA00022840"/>
    </source>
</evidence>
<keyword evidence="4" id="KW-0677">Repeat</keyword>
<evidence type="ECO:0000313" key="12">
    <source>
        <dbReference type="EMBL" id="KAL3853227.1"/>
    </source>
</evidence>
<feature type="transmembrane region" description="Helical" evidence="10">
    <location>
        <begin position="1264"/>
        <end position="1287"/>
    </location>
</feature>
<evidence type="ECO:0000256" key="2">
    <source>
        <dbReference type="ARBA" id="ARBA00022448"/>
    </source>
</evidence>
<feature type="transmembrane region" description="Helical" evidence="10">
    <location>
        <begin position="20"/>
        <end position="43"/>
    </location>
</feature>
<feature type="transmembrane region" description="Helical" evidence="10">
    <location>
        <begin position="1373"/>
        <end position="1394"/>
    </location>
</feature>
<keyword evidence="8 10" id="KW-0472">Membrane</keyword>
<dbReference type="InterPro" id="IPR017871">
    <property type="entry name" value="ABC_transporter-like_CS"/>
</dbReference>
<feature type="domain" description="ABC transporter" evidence="11">
    <location>
        <begin position="1453"/>
        <end position="1683"/>
    </location>
</feature>
<dbReference type="InterPro" id="IPR003593">
    <property type="entry name" value="AAA+_ATPase"/>
</dbReference>
<dbReference type="SUPFAM" id="SSF52540">
    <property type="entry name" value="P-loop containing nucleoside triphosphate hydrolases"/>
    <property type="match status" value="2"/>
</dbReference>
<dbReference type="PROSITE" id="PS00211">
    <property type="entry name" value="ABC_TRANSPORTER_1"/>
    <property type="match status" value="1"/>
</dbReference>
<feature type="transmembrane region" description="Helical" evidence="10">
    <location>
        <begin position="1234"/>
        <end position="1258"/>
    </location>
</feature>
<proteinExistence type="predicted"/>
<dbReference type="FunFam" id="3.40.50.300:FF:000298">
    <property type="entry name" value="ATP-binding cassette sub-family A member 12"/>
    <property type="match status" value="1"/>
</dbReference>
<feature type="transmembrane region" description="Helical" evidence="10">
    <location>
        <begin position="277"/>
        <end position="304"/>
    </location>
</feature>
<dbReference type="FunFam" id="3.40.50.300:FF:000327">
    <property type="entry name" value="ATP-binding cassette sub-family A member 3"/>
    <property type="match status" value="1"/>
</dbReference>
<name>A0ABD3UVJ6_SINWO</name>
<reference evidence="12 13" key="1">
    <citation type="submission" date="2024-11" db="EMBL/GenBank/DDBJ databases">
        <title>Chromosome-level genome assembly of the freshwater bivalve Anodonta woodiana.</title>
        <authorList>
            <person name="Chen X."/>
        </authorList>
    </citation>
    <scope>NUCLEOTIDE SEQUENCE [LARGE SCALE GENOMIC DNA]</scope>
    <source>
        <strain evidence="12">MN2024</strain>
        <tissue evidence="12">Gills</tissue>
    </source>
</reference>
<organism evidence="12 13">
    <name type="scientific">Sinanodonta woodiana</name>
    <name type="common">Chinese pond mussel</name>
    <name type="synonym">Anodonta woodiana</name>
    <dbReference type="NCBI Taxonomy" id="1069815"/>
    <lineage>
        <taxon>Eukaryota</taxon>
        <taxon>Metazoa</taxon>
        <taxon>Spiralia</taxon>
        <taxon>Lophotrochozoa</taxon>
        <taxon>Mollusca</taxon>
        <taxon>Bivalvia</taxon>
        <taxon>Autobranchia</taxon>
        <taxon>Heteroconchia</taxon>
        <taxon>Palaeoheterodonta</taxon>
        <taxon>Unionida</taxon>
        <taxon>Unionoidea</taxon>
        <taxon>Unionidae</taxon>
        <taxon>Unioninae</taxon>
        <taxon>Sinanodonta</taxon>
    </lineage>
</organism>
<keyword evidence="7 10" id="KW-1133">Transmembrane helix</keyword>
<keyword evidence="13" id="KW-1185">Reference proteome</keyword>
<evidence type="ECO:0000256" key="4">
    <source>
        <dbReference type="ARBA" id="ARBA00022737"/>
    </source>
</evidence>
<dbReference type="SMART" id="SM00382">
    <property type="entry name" value="AAA"/>
    <property type="match status" value="2"/>
</dbReference>
<keyword evidence="2" id="KW-0813">Transport</keyword>
<dbReference type="EMBL" id="JBJQND010000015">
    <property type="protein sequence ID" value="KAL3853227.1"/>
    <property type="molecule type" value="Genomic_DNA"/>
</dbReference>
<dbReference type="Pfam" id="PF12698">
    <property type="entry name" value="ABC2_membrane_3"/>
    <property type="match status" value="2"/>
</dbReference>
<dbReference type="PANTHER" id="PTHR19229">
    <property type="entry name" value="ATP-BINDING CASSETTE TRANSPORTER SUBFAMILY A ABCA"/>
    <property type="match status" value="1"/>
</dbReference>
<evidence type="ECO:0000256" key="9">
    <source>
        <dbReference type="SAM" id="MobiDB-lite"/>
    </source>
</evidence>
<dbReference type="InterPro" id="IPR027417">
    <property type="entry name" value="P-loop_NTPase"/>
</dbReference>
<gene>
    <name evidence="12" type="ORF">ACJMK2_016783</name>
</gene>
<feature type="transmembrane region" description="Helical" evidence="10">
    <location>
        <begin position="1205"/>
        <end position="1222"/>
    </location>
</feature>
<dbReference type="InterPro" id="IPR013525">
    <property type="entry name" value="ABC2_TM"/>
</dbReference>